<gene>
    <name evidence="1" type="ORF">Sradi_1287600</name>
</gene>
<accession>A0AAW2URU3</accession>
<reference evidence="1" key="1">
    <citation type="submission" date="2020-06" db="EMBL/GenBank/DDBJ databases">
        <authorList>
            <person name="Li T."/>
            <person name="Hu X."/>
            <person name="Zhang T."/>
            <person name="Song X."/>
            <person name="Zhang H."/>
            <person name="Dai N."/>
            <person name="Sheng W."/>
            <person name="Hou X."/>
            <person name="Wei L."/>
        </authorList>
    </citation>
    <scope>NUCLEOTIDE SEQUENCE</scope>
    <source>
        <strain evidence="1">G02</strain>
        <tissue evidence="1">Leaf</tissue>
    </source>
</reference>
<name>A0AAW2URU3_SESRA</name>
<evidence type="ECO:0000313" key="1">
    <source>
        <dbReference type="EMBL" id="KAL0418741.1"/>
    </source>
</evidence>
<proteinExistence type="predicted"/>
<sequence>MTALGARSSRKDAVFLSVKWSCSSQECGVFRRRMRFSGKSMDKVLKEAFRRDDGKVFNPKGHV</sequence>
<dbReference type="AlphaFoldDB" id="A0AAW2URU3"/>
<protein>
    <submittedName>
        <fullName evidence="1">Uncharacterized protein</fullName>
    </submittedName>
</protein>
<organism evidence="1">
    <name type="scientific">Sesamum radiatum</name>
    <name type="common">Black benniseed</name>
    <dbReference type="NCBI Taxonomy" id="300843"/>
    <lineage>
        <taxon>Eukaryota</taxon>
        <taxon>Viridiplantae</taxon>
        <taxon>Streptophyta</taxon>
        <taxon>Embryophyta</taxon>
        <taxon>Tracheophyta</taxon>
        <taxon>Spermatophyta</taxon>
        <taxon>Magnoliopsida</taxon>
        <taxon>eudicotyledons</taxon>
        <taxon>Gunneridae</taxon>
        <taxon>Pentapetalae</taxon>
        <taxon>asterids</taxon>
        <taxon>lamiids</taxon>
        <taxon>Lamiales</taxon>
        <taxon>Pedaliaceae</taxon>
        <taxon>Sesamum</taxon>
    </lineage>
</organism>
<comment type="caution">
    <text evidence="1">The sequence shown here is derived from an EMBL/GenBank/DDBJ whole genome shotgun (WGS) entry which is preliminary data.</text>
</comment>
<reference evidence="1" key="2">
    <citation type="journal article" date="2024" name="Plant">
        <title>Genomic evolution and insights into agronomic trait innovations of Sesamum species.</title>
        <authorList>
            <person name="Miao H."/>
            <person name="Wang L."/>
            <person name="Qu L."/>
            <person name="Liu H."/>
            <person name="Sun Y."/>
            <person name="Le M."/>
            <person name="Wang Q."/>
            <person name="Wei S."/>
            <person name="Zheng Y."/>
            <person name="Lin W."/>
            <person name="Duan Y."/>
            <person name="Cao H."/>
            <person name="Xiong S."/>
            <person name="Wang X."/>
            <person name="Wei L."/>
            <person name="Li C."/>
            <person name="Ma Q."/>
            <person name="Ju M."/>
            <person name="Zhao R."/>
            <person name="Li G."/>
            <person name="Mu C."/>
            <person name="Tian Q."/>
            <person name="Mei H."/>
            <person name="Zhang T."/>
            <person name="Gao T."/>
            <person name="Zhang H."/>
        </authorList>
    </citation>
    <scope>NUCLEOTIDE SEQUENCE</scope>
    <source>
        <strain evidence="1">G02</strain>
    </source>
</reference>
<dbReference type="EMBL" id="JACGWJ010000005">
    <property type="protein sequence ID" value="KAL0418741.1"/>
    <property type="molecule type" value="Genomic_DNA"/>
</dbReference>